<feature type="site" description="Stabilizes the basic form of H active site to accept a proton" evidence="7">
    <location>
        <position position="92"/>
    </location>
</feature>
<evidence type="ECO:0000256" key="2">
    <source>
        <dbReference type="ARBA" id="ARBA00022555"/>
    </source>
</evidence>
<dbReference type="PANTHER" id="PTHR17224">
    <property type="entry name" value="PEPTIDYL-TRNA HYDROLASE"/>
    <property type="match status" value="1"/>
</dbReference>
<evidence type="ECO:0000256" key="6">
    <source>
        <dbReference type="ARBA" id="ARBA00050038"/>
    </source>
</evidence>
<proteinExistence type="inferred from homology"/>
<protein>
    <recommendedName>
        <fullName evidence="6 7">Peptidyl-tRNA hydrolase</fullName>
        <shortName evidence="7">Pth</shortName>
        <ecNumber evidence="1 7">3.1.1.29</ecNumber>
    </recommendedName>
</protein>
<keyword evidence="4 7" id="KW-0694">RNA-binding</keyword>
<feature type="binding site" evidence="7">
    <location>
        <position position="67"/>
    </location>
    <ligand>
        <name>tRNA</name>
        <dbReference type="ChEBI" id="CHEBI:17843"/>
    </ligand>
</feature>
<dbReference type="AlphaFoldDB" id="J5K6V0"/>
<evidence type="ECO:0000256" key="1">
    <source>
        <dbReference type="ARBA" id="ARBA00013260"/>
    </source>
</evidence>
<dbReference type="EMBL" id="JH611156">
    <property type="protein sequence ID" value="EJP71648.1"/>
    <property type="molecule type" value="Genomic_DNA"/>
</dbReference>
<dbReference type="GO" id="GO:0006515">
    <property type="term" value="P:protein quality control for misfolded or incompletely synthesized proteins"/>
    <property type="evidence" value="ECO:0007669"/>
    <property type="project" value="UniProtKB-UniRule"/>
</dbReference>
<accession>J5K6V0</accession>
<feature type="site" description="Discriminates between blocked and unblocked aminoacyl-tRNA" evidence="7">
    <location>
        <position position="11"/>
    </location>
</feature>
<evidence type="ECO:0000256" key="7">
    <source>
        <dbReference type="HAMAP-Rule" id="MF_00083"/>
    </source>
</evidence>
<gene>
    <name evidence="7 8" type="primary">pth</name>
    <name evidence="8" type="ORF">NT01SARS_0122</name>
</gene>
<feature type="binding site" evidence="7">
    <location>
        <position position="16"/>
    </location>
    <ligand>
        <name>tRNA</name>
        <dbReference type="ChEBI" id="CHEBI:17843"/>
    </ligand>
</feature>
<dbReference type="Proteomes" id="UP000010305">
    <property type="component" value="Unassembled WGS sequence"/>
</dbReference>
<name>J5K6V0_9GAMM</name>
<dbReference type="InterPro" id="IPR036416">
    <property type="entry name" value="Pept_tRNA_hydro_sf"/>
</dbReference>
<keyword evidence="3 7" id="KW-0378">Hydrolase</keyword>
<organism evidence="8 9">
    <name type="scientific">SAR86 cluster bacterium SAR86A</name>
    <dbReference type="NCBI Taxonomy" id="1123866"/>
    <lineage>
        <taxon>Bacteria</taxon>
        <taxon>Pseudomonadati</taxon>
        <taxon>Pseudomonadota</taxon>
        <taxon>Gammaproteobacteria</taxon>
        <taxon>SAR86 cluster</taxon>
    </lineage>
</organism>
<comment type="subunit">
    <text evidence="7">Monomer.</text>
</comment>
<comment type="function">
    <text evidence="7">Catalyzes the release of premature peptidyl moieties from peptidyl-tRNA molecules trapped in stalled 50S ribosomal subunits, and thus maintains levels of free tRNAs and 50S ribosomes.</text>
</comment>
<reference evidence="8 9" key="1">
    <citation type="journal article" date="2012" name="ISME J.">
        <title>Genomic insights to SAR86, an abundant and uncultivated marine bacterial lineage.</title>
        <authorList>
            <person name="Dupont C.L."/>
            <person name="Rusch D.B."/>
            <person name="Yooseph S."/>
            <person name="Lombardo M.J."/>
            <person name="Richter R.A."/>
            <person name="Valas R."/>
            <person name="Novotny M."/>
            <person name="Yee-Greenbaum J."/>
            <person name="Selengut J.D."/>
            <person name="Haft D.H."/>
            <person name="Halpern A.L."/>
            <person name="Lasken R.S."/>
            <person name="Nealson K."/>
            <person name="Friedman R."/>
            <person name="Venter J.C."/>
        </authorList>
    </citation>
    <scope>NUCLEOTIDE SEQUENCE [LARGE SCALE GENOMIC DNA]</scope>
</reference>
<feature type="binding site" evidence="7">
    <location>
        <position position="65"/>
    </location>
    <ligand>
        <name>tRNA</name>
        <dbReference type="ChEBI" id="CHEBI:17843"/>
    </ligand>
</feature>
<keyword evidence="7" id="KW-0963">Cytoplasm</keyword>
<dbReference type="GO" id="GO:0005737">
    <property type="term" value="C:cytoplasm"/>
    <property type="evidence" value="ECO:0007669"/>
    <property type="project" value="UniProtKB-SubCell"/>
</dbReference>
<feature type="active site" description="Proton acceptor" evidence="7">
    <location>
        <position position="21"/>
    </location>
</feature>
<evidence type="ECO:0000313" key="8">
    <source>
        <dbReference type="EMBL" id="EJP71648.1"/>
    </source>
</evidence>
<dbReference type="STRING" id="1123866.NT01SARS_0122"/>
<evidence type="ECO:0000256" key="3">
    <source>
        <dbReference type="ARBA" id="ARBA00022801"/>
    </source>
</evidence>
<evidence type="ECO:0000313" key="9">
    <source>
        <dbReference type="Proteomes" id="UP000010305"/>
    </source>
</evidence>
<sequence>MYKLCFVGLGNPGSKYQNTRHNIGKDFLKKISIEYSLKFSKKIKFEAEISESHSGNILWVIPDNYVNQSGRTVSKILKSTNLTSENIIVIHDDLDLKVGDLRLKENGGHGGHNGLRDIIEKINSKDFYRLRVGIDHPGKKEDVTNWVLNKFTPDEKKSISNAFKEFSNIFELICLNKISEVQKILHTK</sequence>
<dbReference type="Gene3D" id="3.40.50.1470">
    <property type="entry name" value="Peptidyl-tRNA hydrolase"/>
    <property type="match status" value="1"/>
</dbReference>
<dbReference type="InterPro" id="IPR001328">
    <property type="entry name" value="Pept_tRNA_hydro"/>
</dbReference>
<dbReference type="CDD" id="cd00462">
    <property type="entry name" value="PTH"/>
    <property type="match status" value="1"/>
</dbReference>
<dbReference type="Pfam" id="PF01195">
    <property type="entry name" value="Pept_tRNA_hydro"/>
    <property type="match status" value="1"/>
</dbReference>
<comment type="catalytic activity">
    <reaction evidence="7">
        <text>an N-acyl-L-alpha-aminoacyl-tRNA + H2O = an N-acyl-L-amino acid + a tRNA + H(+)</text>
        <dbReference type="Rhea" id="RHEA:54448"/>
        <dbReference type="Rhea" id="RHEA-COMP:10123"/>
        <dbReference type="Rhea" id="RHEA-COMP:13883"/>
        <dbReference type="ChEBI" id="CHEBI:15377"/>
        <dbReference type="ChEBI" id="CHEBI:15378"/>
        <dbReference type="ChEBI" id="CHEBI:59874"/>
        <dbReference type="ChEBI" id="CHEBI:78442"/>
        <dbReference type="ChEBI" id="CHEBI:138191"/>
        <dbReference type="EC" id="3.1.1.29"/>
    </reaction>
</comment>
<dbReference type="SUPFAM" id="SSF53178">
    <property type="entry name" value="Peptidyl-tRNA hydrolase-like"/>
    <property type="match status" value="1"/>
</dbReference>
<dbReference type="PANTHER" id="PTHR17224:SF1">
    <property type="entry name" value="PEPTIDYL-TRNA HYDROLASE"/>
    <property type="match status" value="1"/>
</dbReference>
<comment type="function">
    <text evidence="7">Hydrolyzes ribosome-free peptidyl-tRNAs (with 1 or more amino acids incorporated), which drop off the ribosome during protein synthesis, or as a result of ribosome stalling.</text>
</comment>
<comment type="similarity">
    <text evidence="5 7">Belongs to the PTH family.</text>
</comment>
<dbReference type="PROSITE" id="PS01196">
    <property type="entry name" value="PEPT_TRNA_HYDROL_2"/>
    <property type="match status" value="1"/>
</dbReference>
<feature type="binding site" evidence="7">
    <location>
        <position position="113"/>
    </location>
    <ligand>
        <name>tRNA</name>
        <dbReference type="ChEBI" id="CHEBI:17843"/>
    </ligand>
</feature>
<evidence type="ECO:0000256" key="5">
    <source>
        <dbReference type="ARBA" id="ARBA00038063"/>
    </source>
</evidence>
<dbReference type="InterPro" id="IPR018171">
    <property type="entry name" value="Pept_tRNA_hydro_CS"/>
</dbReference>
<dbReference type="GO" id="GO:0000049">
    <property type="term" value="F:tRNA binding"/>
    <property type="evidence" value="ECO:0007669"/>
    <property type="project" value="UniProtKB-UniRule"/>
</dbReference>
<comment type="subcellular location">
    <subcellularLocation>
        <location evidence="7">Cytoplasm</location>
    </subcellularLocation>
</comment>
<evidence type="ECO:0000256" key="4">
    <source>
        <dbReference type="ARBA" id="ARBA00022884"/>
    </source>
</evidence>
<dbReference type="NCBIfam" id="TIGR00447">
    <property type="entry name" value="pth"/>
    <property type="match status" value="1"/>
</dbReference>
<dbReference type="GO" id="GO:0072344">
    <property type="term" value="P:rescue of stalled ribosome"/>
    <property type="evidence" value="ECO:0007669"/>
    <property type="project" value="UniProtKB-UniRule"/>
</dbReference>
<dbReference type="HOGENOM" id="CLU_062456_3_1_6"/>
<dbReference type="GO" id="GO:0004045">
    <property type="term" value="F:peptidyl-tRNA hydrolase activity"/>
    <property type="evidence" value="ECO:0007669"/>
    <property type="project" value="UniProtKB-UniRule"/>
</dbReference>
<dbReference type="FunFam" id="3.40.50.1470:FF:000001">
    <property type="entry name" value="Peptidyl-tRNA hydrolase"/>
    <property type="match status" value="1"/>
</dbReference>
<dbReference type="HAMAP" id="MF_00083">
    <property type="entry name" value="Pept_tRNA_hydro_bact"/>
    <property type="match status" value="1"/>
</dbReference>
<keyword evidence="2 7" id="KW-0820">tRNA-binding</keyword>
<dbReference type="EC" id="3.1.1.29" evidence="1 7"/>